<comment type="subcellular location">
    <subcellularLocation>
        <location evidence="1">Membrane</location>
        <topology evidence="1">Multi-pass membrane protein</topology>
    </subcellularLocation>
</comment>
<dbReference type="OrthoDB" id="5792512at2"/>
<dbReference type="InterPro" id="IPR002549">
    <property type="entry name" value="AI-2E-like"/>
</dbReference>
<dbReference type="AlphaFoldDB" id="A0A1U9MHZ9"/>
<comment type="similarity">
    <text evidence="2">Belongs to the autoinducer-2 exporter (AI-2E) (TC 2.A.86) family.</text>
</comment>
<dbReference type="PANTHER" id="PTHR21716:SF64">
    <property type="entry name" value="AI-2 TRANSPORT PROTEIN TQSA"/>
    <property type="match status" value="1"/>
</dbReference>
<accession>A0A1U9MHZ9</accession>
<dbReference type="STRING" id="1686310.BBC0244_012840"/>
<feature type="transmembrane region" description="Helical" evidence="7">
    <location>
        <begin position="49"/>
        <end position="82"/>
    </location>
</feature>
<dbReference type="GO" id="GO:0055085">
    <property type="term" value="P:transmembrane transport"/>
    <property type="evidence" value="ECO:0007669"/>
    <property type="project" value="TreeGrafter"/>
</dbReference>
<feature type="transmembrane region" description="Helical" evidence="7">
    <location>
        <begin position="194"/>
        <end position="213"/>
    </location>
</feature>
<dbReference type="GO" id="GO:0005886">
    <property type="term" value="C:plasma membrane"/>
    <property type="evidence" value="ECO:0007669"/>
    <property type="project" value="UniProtKB-SubCell"/>
</dbReference>
<dbReference type="EMBL" id="CP015625">
    <property type="protein sequence ID" value="AQT47353.1"/>
    <property type="molecule type" value="Genomic_DNA"/>
</dbReference>
<keyword evidence="3 7" id="KW-0812">Transmembrane</keyword>
<evidence type="ECO:0000256" key="5">
    <source>
        <dbReference type="ARBA" id="ARBA00023136"/>
    </source>
</evidence>
<organism evidence="8 9">
    <name type="scientific">Bartonella choladocola</name>
    <dbReference type="NCBI Taxonomy" id="2750995"/>
    <lineage>
        <taxon>Bacteria</taxon>
        <taxon>Pseudomonadati</taxon>
        <taxon>Pseudomonadota</taxon>
        <taxon>Alphaproteobacteria</taxon>
        <taxon>Hyphomicrobiales</taxon>
        <taxon>Bartonellaceae</taxon>
        <taxon>Bartonella</taxon>
    </lineage>
</organism>
<name>A0A1U9MHZ9_9HYPH</name>
<keyword evidence="9" id="KW-1185">Reference proteome</keyword>
<feature type="compositionally biased region" description="Polar residues" evidence="6">
    <location>
        <begin position="1"/>
        <end position="15"/>
    </location>
</feature>
<dbReference type="Proteomes" id="UP000189632">
    <property type="component" value="Chromosome"/>
</dbReference>
<protein>
    <submittedName>
        <fullName evidence="8">PurR-regulated permease PerM</fullName>
    </submittedName>
</protein>
<feature type="transmembrane region" description="Helical" evidence="7">
    <location>
        <begin position="316"/>
        <end position="335"/>
    </location>
</feature>
<feature type="transmembrane region" description="Helical" evidence="7">
    <location>
        <begin position="102"/>
        <end position="123"/>
    </location>
</feature>
<dbReference type="KEGG" id="bapi:BBC0122_012420"/>
<evidence type="ECO:0000256" key="7">
    <source>
        <dbReference type="SAM" id="Phobius"/>
    </source>
</evidence>
<sequence>MSNTDFDTASKQQAMSEGKKGLRLGRPKKTVYIPAYANVAFRGNVKKQAIFWLLTLLFFIIFMFVFSSILLPFVAGIVLAYFLNPIVEILERIGISRMWGTVLITIAIVLILVIALTILIPVITSQLQQFIRDGLPVYVNRIQAFFANHSFEWIKRYIGSDASEIQANIQGLLGQSSDLIKSVLNSVLDSGKSLVNLVSLFVVAPVVAFYMLLDWERMVNTIDSWIPRDHLETVRGIFHEMDRAVAGFIRGQTSVCLALGVYYAAGLTISGLNFGLLIGLFVGLISFIPYVGSMTGFVLSVGVAWVQFYPEHWERIIVVMGVFFVGQFLEGYVLQPKLVGQSVGLHPVWLMFALFAFGSLFGFTGMLIAVPAAAAVGVLVRFALHTYLESPLYSPSSNSAADQVGGKE</sequence>
<keyword evidence="4 7" id="KW-1133">Transmembrane helix</keyword>
<feature type="region of interest" description="Disordered" evidence="6">
    <location>
        <begin position="1"/>
        <end position="21"/>
    </location>
</feature>
<dbReference type="Pfam" id="PF01594">
    <property type="entry name" value="AI-2E_transport"/>
    <property type="match status" value="1"/>
</dbReference>
<feature type="transmembrane region" description="Helical" evidence="7">
    <location>
        <begin position="347"/>
        <end position="380"/>
    </location>
</feature>
<proteinExistence type="inferred from homology"/>
<dbReference type="PANTHER" id="PTHR21716">
    <property type="entry name" value="TRANSMEMBRANE PROTEIN"/>
    <property type="match status" value="1"/>
</dbReference>
<evidence type="ECO:0000256" key="3">
    <source>
        <dbReference type="ARBA" id="ARBA00022692"/>
    </source>
</evidence>
<evidence type="ECO:0000256" key="6">
    <source>
        <dbReference type="SAM" id="MobiDB-lite"/>
    </source>
</evidence>
<keyword evidence="5 7" id="KW-0472">Membrane</keyword>
<reference evidence="8 9" key="1">
    <citation type="submission" date="2016-11" db="EMBL/GenBank/DDBJ databases">
        <title>Comparative genomics of Bartonella apis.</title>
        <authorList>
            <person name="Engel P."/>
        </authorList>
    </citation>
    <scope>NUCLEOTIDE SEQUENCE [LARGE SCALE GENOMIC DNA]</scope>
    <source>
        <strain evidence="8 9">BBC0122</strain>
    </source>
</reference>
<feature type="transmembrane region" description="Helical" evidence="7">
    <location>
        <begin position="260"/>
        <end position="281"/>
    </location>
</feature>
<gene>
    <name evidence="8" type="ORF">BBC0122_012420</name>
</gene>
<evidence type="ECO:0000313" key="8">
    <source>
        <dbReference type="EMBL" id="AQT47353.1"/>
    </source>
</evidence>
<evidence type="ECO:0000256" key="4">
    <source>
        <dbReference type="ARBA" id="ARBA00022989"/>
    </source>
</evidence>
<evidence type="ECO:0000256" key="1">
    <source>
        <dbReference type="ARBA" id="ARBA00004141"/>
    </source>
</evidence>
<evidence type="ECO:0000313" key="9">
    <source>
        <dbReference type="Proteomes" id="UP000189632"/>
    </source>
</evidence>
<evidence type="ECO:0000256" key="2">
    <source>
        <dbReference type="ARBA" id="ARBA00009773"/>
    </source>
</evidence>
<feature type="transmembrane region" description="Helical" evidence="7">
    <location>
        <begin position="287"/>
        <end position="309"/>
    </location>
</feature>